<protein>
    <submittedName>
        <fullName evidence="1">Uncharacterized protein</fullName>
    </submittedName>
</protein>
<organism evidence="1 2">
    <name type="scientific">Avrilella dinanensis</name>
    <dbReference type="NCBI Taxonomy" id="2008672"/>
    <lineage>
        <taxon>Bacteria</taxon>
        <taxon>Pseudomonadati</taxon>
        <taxon>Bacteroidota</taxon>
        <taxon>Flavobacteriia</taxon>
        <taxon>Flavobacteriales</taxon>
        <taxon>Flavobacteriaceae</taxon>
        <taxon>Avrilella</taxon>
    </lineage>
</organism>
<gene>
    <name evidence="1" type="ORF">CDL10_02490</name>
</gene>
<dbReference type="OrthoDB" id="1099259at2"/>
<dbReference type="EMBL" id="NIPO01000001">
    <property type="protein sequence ID" value="PJR03505.1"/>
    <property type="molecule type" value="Genomic_DNA"/>
</dbReference>
<comment type="caution">
    <text evidence="1">The sequence shown here is derived from an EMBL/GenBank/DDBJ whole genome shotgun (WGS) entry which is preliminary data.</text>
</comment>
<dbReference type="AlphaFoldDB" id="A0A2M9R434"/>
<dbReference type="Proteomes" id="UP000231960">
    <property type="component" value="Unassembled WGS sequence"/>
</dbReference>
<accession>A0A2M9R434</accession>
<keyword evidence="2" id="KW-1185">Reference proteome</keyword>
<reference evidence="1 2" key="1">
    <citation type="submission" date="2017-06" db="EMBL/GenBank/DDBJ databases">
        <title>Description of Avrilella dinanensis gen. nov. sp. nov.</title>
        <authorList>
            <person name="Leyer C."/>
            <person name="Sassi M."/>
            <person name="Minet J."/>
            <person name="Kayal S."/>
            <person name="Cattoir V."/>
        </authorList>
    </citation>
    <scope>NUCLEOTIDE SEQUENCE [LARGE SCALE GENOMIC DNA]</scope>
    <source>
        <strain evidence="1 2">UR159</strain>
    </source>
</reference>
<dbReference type="RefSeq" id="WP_100677073.1">
    <property type="nucleotide sequence ID" value="NZ_NIPO01000001.1"/>
</dbReference>
<sequence length="78" mass="9229">MNLPQFVLADNSNFPDAIFVIHLDYPRFIINLEDGDLTFLEPVDESDENELEEEMEHLIDQAQAFYDKEISFYEEQDI</sequence>
<name>A0A2M9R434_9FLAO</name>
<proteinExistence type="predicted"/>
<evidence type="ECO:0000313" key="1">
    <source>
        <dbReference type="EMBL" id="PJR03505.1"/>
    </source>
</evidence>
<evidence type="ECO:0000313" key="2">
    <source>
        <dbReference type="Proteomes" id="UP000231960"/>
    </source>
</evidence>